<organism evidence="2 3">
    <name type="scientific">Xylanimonas allomyrinae</name>
    <dbReference type="NCBI Taxonomy" id="2509459"/>
    <lineage>
        <taxon>Bacteria</taxon>
        <taxon>Bacillati</taxon>
        <taxon>Actinomycetota</taxon>
        <taxon>Actinomycetes</taxon>
        <taxon>Micrococcales</taxon>
        <taxon>Promicromonosporaceae</taxon>
        <taxon>Xylanimonas</taxon>
    </lineage>
</organism>
<feature type="region of interest" description="Disordered" evidence="1">
    <location>
        <begin position="101"/>
        <end position="121"/>
    </location>
</feature>
<feature type="compositionally biased region" description="Basic and acidic residues" evidence="1">
    <location>
        <begin position="1"/>
        <end position="11"/>
    </location>
</feature>
<dbReference type="EMBL" id="CP035495">
    <property type="protein sequence ID" value="QAY63535.1"/>
    <property type="molecule type" value="Genomic_DNA"/>
</dbReference>
<dbReference type="RefSeq" id="WP_129204682.1">
    <property type="nucleotide sequence ID" value="NZ_CP035495.1"/>
</dbReference>
<accession>A0A4P6EMB1</accession>
<proteinExistence type="predicted"/>
<dbReference type="Proteomes" id="UP000291758">
    <property type="component" value="Chromosome"/>
</dbReference>
<keyword evidence="3" id="KW-1185">Reference proteome</keyword>
<evidence type="ECO:0000313" key="2">
    <source>
        <dbReference type="EMBL" id="QAY63535.1"/>
    </source>
</evidence>
<dbReference type="AlphaFoldDB" id="A0A4P6EMB1"/>
<sequence length="121" mass="13103">MNTSEFYERQHNMPTTPPRAAHPQRPTDARELAAFGDPSIQGAATTQAAPATGPARATRWLRPTELTDVGMRAIGRVIDRGFDAQARTMRAAIRGVGAAAKHVAPRRVPPTTSHRHDGMTL</sequence>
<name>A0A4P6EMB1_9MICO</name>
<dbReference type="KEGG" id="xyl:ET495_10065"/>
<feature type="region of interest" description="Disordered" evidence="1">
    <location>
        <begin position="1"/>
        <end position="28"/>
    </location>
</feature>
<gene>
    <name evidence="2" type="ORF">ET495_10065</name>
</gene>
<evidence type="ECO:0000313" key="3">
    <source>
        <dbReference type="Proteomes" id="UP000291758"/>
    </source>
</evidence>
<protein>
    <submittedName>
        <fullName evidence="2">Uncharacterized protein</fullName>
    </submittedName>
</protein>
<evidence type="ECO:0000256" key="1">
    <source>
        <dbReference type="SAM" id="MobiDB-lite"/>
    </source>
</evidence>
<reference evidence="2 3" key="1">
    <citation type="submission" date="2019-01" db="EMBL/GenBank/DDBJ databases">
        <title>Genome sequencing of strain 2JSPR-7.</title>
        <authorList>
            <person name="Heo J."/>
            <person name="Kim S.-J."/>
            <person name="Kim J.-S."/>
            <person name="Hong S.-B."/>
            <person name="Kwon S.-W."/>
        </authorList>
    </citation>
    <scope>NUCLEOTIDE SEQUENCE [LARGE SCALE GENOMIC DNA]</scope>
    <source>
        <strain evidence="2 3">2JSPR-7</strain>
    </source>
</reference>